<comment type="similarity">
    <text evidence="1">Belongs to the ABC transporter superfamily.</text>
</comment>
<dbReference type="InterPro" id="IPR015856">
    <property type="entry name" value="ABC_transpr_CbiO/EcfA_su"/>
</dbReference>
<gene>
    <name evidence="6" type="ORF">KDB89_09365</name>
</gene>
<accession>A0ABX8SF89</accession>
<evidence type="ECO:0000256" key="1">
    <source>
        <dbReference type="ARBA" id="ARBA00005417"/>
    </source>
</evidence>
<evidence type="ECO:0000256" key="3">
    <source>
        <dbReference type="ARBA" id="ARBA00022741"/>
    </source>
</evidence>
<sequence>MISLHGVSVVVPAARRGDADRVLLDDITLDLAERRIALIGANGSGKSTLLRLLNGLRTPTAGTVTVDGRDTTAKAAEVRARVGFVFTDPLAQLLMSTPVEDVELSLRARIRDRRERTRRAEELLAERGLLEVAHQSIYDLSGGERQLVALTSVLAVRPRIVVADEPTTLLDLRNRILLRRAFAELEQQLIVSTHDLDLAAEMDRVLVVDGGRIVADGDPGTVIDGYVSAMQALR</sequence>
<keyword evidence="3" id="KW-0547">Nucleotide-binding</keyword>
<reference evidence="6 7" key="1">
    <citation type="submission" date="2021-07" db="EMBL/GenBank/DDBJ databases">
        <title>complete genome sequencing of Tessaracoccus sp.J1M15.</title>
        <authorList>
            <person name="Bae J.-W."/>
            <person name="Kim D.-y."/>
        </authorList>
    </citation>
    <scope>NUCLEOTIDE SEQUENCE [LARGE SCALE GENOMIC DNA]</scope>
    <source>
        <strain evidence="6 7">J1M15</strain>
    </source>
</reference>
<keyword evidence="7" id="KW-1185">Reference proteome</keyword>
<dbReference type="CDD" id="cd03225">
    <property type="entry name" value="ABC_cobalt_CbiO_domain1"/>
    <property type="match status" value="1"/>
</dbReference>
<evidence type="ECO:0000259" key="5">
    <source>
        <dbReference type="PROSITE" id="PS50893"/>
    </source>
</evidence>
<dbReference type="InterPro" id="IPR050095">
    <property type="entry name" value="ECF_ABC_transporter_ATP-bd"/>
</dbReference>
<organism evidence="6 7">
    <name type="scientific">Tessaracoccus palaemonis</name>
    <dbReference type="NCBI Taxonomy" id="2829499"/>
    <lineage>
        <taxon>Bacteria</taxon>
        <taxon>Bacillati</taxon>
        <taxon>Actinomycetota</taxon>
        <taxon>Actinomycetes</taxon>
        <taxon>Propionibacteriales</taxon>
        <taxon>Propionibacteriaceae</taxon>
        <taxon>Tessaracoccus</taxon>
    </lineage>
</organism>
<evidence type="ECO:0000256" key="2">
    <source>
        <dbReference type="ARBA" id="ARBA00022448"/>
    </source>
</evidence>
<keyword evidence="4 6" id="KW-0067">ATP-binding</keyword>
<keyword evidence="2" id="KW-0813">Transport</keyword>
<dbReference type="EMBL" id="CP079216">
    <property type="protein sequence ID" value="QXT61991.1"/>
    <property type="molecule type" value="Genomic_DNA"/>
</dbReference>
<proteinExistence type="inferred from homology"/>
<dbReference type="Pfam" id="PF00005">
    <property type="entry name" value="ABC_tran"/>
    <property type="match status" value="1"/>
</dbReference>
<dbReference type="InterPro" id="IPR003439">
    <property type="entry name" value="ABC_transporter-like_ATP-bd"/>
</dbReference>
<evidence type="ECO:0000313" key="6">
    <source>
        <dbReference type="EMBL" id="QXT61991.1"/>
    </source>
</evidence>
<dbReference type="PANTHER" id="PTHR43553">
    <property type="entry name" value="HEAVY METAL TRANSPORTER"/>
    <property type="match status" value="1"/>
</dbReference>
<protein>
    <submittedName>
        <fullName evidence="6">Energy-coupling factor ABC transporter ATP-binding protein</fullName>
    </submittedName>
</protein>
<dbReference type="PROSITE" id="PS50893">
    <property type="entry name" value="ABC_TRANSPORTER_2"/>
    <property type="match status" value="1"/>
</dbReference>
<dbReference type="Proteomes" id="UP000824504">
    <property type="component" value="Chromosome"/>
</dbReference>
<dbReference type="PANTHER" id="PTHR43553:SF24">
    <property type="entry name" value="ENERGY-COUPLING FACTOR TRANSPORTER ATP-BINDING PROTEIN ECFA1"/>
    <property type="match status" value="1"/>
</dbReference>
<dbReference type="RefSeq" id="WP_219080457.1">
    <property type="nucleotide sequence ID" value="NZ_CP079216.1"/>
</dbReference>
<evidence type="ECO:0000256" key="4">
    <source>
        <dbReference type="ARBA" id="ARBA00022840"/>
    </source>
</evidence>
<dbReference type="InterPro" id="IPR003593">
    <property type="entry name" value="AAA+_ATPase"/>
</dbReference>
<evidence type="ECO:0000313" key="7">
    <source>
        <dbReference type="Proteomes" id="UP000824504"/>
    </source>
</evidence>
<feature type="domain" description="ABC transporter" evidence="5">
    <location>
        <begin position="4"/>
        <end position="233"/>
    </location>
</feature>
<dbReference type="SMART" id="SM00382">
    <property type="entry name" value="AAA"/>
    <property type="match status" value="1"/>
</dbReference>
<dbReference type="GO" id="GO:0005524">
    <property type="term" value="F:ATP binding"/>
    <property type="evidence" value="ECO:0007669"/>
    <property type="project" value="UniProtKB-KW"/>
</dbReference>
<name>A0ABX8SF89_9ACTN</name>